<dbReference type="InParanoid" id="B8CE16"/>
<dbReference type="Pfam" id="PF01612">
    <property type="entry name" value="DNA_pol_A_exo1"/>
    <property type="match status" value="1"/>
</dbReference>
<dbReference type="InterPro" id="IPR002110">
    <property type="entry name" value="Ankyrin_rpt"/>
</dbReference>
<proteinExistence type="predicted"/>
<dbReference type="SMART" id="SM00248">
    <property type="entry name" value="ANK"/>
    <property type="match status" value="2"/>
</dbReference>
<evidence type="ECO:0000256" key="1">
    <source>
        <dbReference type="ARBA" id="ARBA00022722"/>
    </source>
</evidence>
<feature type="compositionally biased region" description="Polar residues" evidence="4">
    <location>
        <begin position="220"/>
        <end position="235"/>
    </location>
</feature>
<dbReference type="RefSeq" id="XP_002294469.1">
    <property type="nucleotide sequence ID" value="XM_002294433.1"/>
</dbReference>
<dbReference type="InterPro" id="IPR012337">
    <property type="entry name" value="RNaseH-like_sf"/>
</dbReference>
<dbReference type="SUPFAM" id="SSF53098">
    <property type="entry name" value="Ribonuclease H-like"/>
    <property type="match status" value="1"/>
</dbReference>
<dbReference type="PROSITE" id="PS50088">
    <property type="entry name" value="ANK_REPEAT"/>
    <property type="match status" value="1"/>
</dbReference>
<keyword evidence="3" id="KW-0040">ANK repeat</keyword>
<evidence type="ECO:0000313" key="7">
    <source>
        <dbReference type="Proteomes" id="UP000001449"/>
    </source>
</evidence>
<dbReference type="GO" id="GO:0006139">
    <property type="term" value="P:nucleobase-containing compound metabolic process"/>
    <property type="evidence" value="ECO:0007669"/>
    <property type="project" value="InterPro"/>
</dbReference>
<evidence type="ECO:0000256" key="4">
    <source>
        <dbReference type="SAM" id="MobiDB-lite"/>
    </source>
</evidence>
<reference evidence="6 7" key="1">
    <citation type="journal article" date="2004" name="Science">
        <title>The genome of the diatom Thalassiosira pseudonana: ecology, evolution, and metabolism.</title>
        <authorList>
            <person name="Armbrust E.V."/>
            <person name="Berges J.A."/>
            <person name="Bowler C."/>
            <person name="Green B.R."/>
            <person name="Martinez D."/>
            <person name="Putnam N.H."/>
            <person name="Zhou S."/>
            <person name="Allen A.E."/>
            <person name="Apt K.E."/>
            <person name="Bechner M."/>
            <person name="Brzezinski M.A."/>
            <person name="Chaal B.K."/>
            <person name="Chiovitti A."/>
            <person name="Davis A.K."/>
            <person name="Demarest M.S."/>
            <person name="Detter J.C."/>
            <person name="Glavina T."/>
            <person name="Goodstein D."/>
            <person name="Hadi M.Z."/>
            <person name="Hellsten U."/>
            <person name="Hildebrand M."/>
            <person name="Jenkins B.D."/>
            <person name="Jurka J."/>
            <person name="Kapitonov V.V."/>
            <person name="Kroger N."/>
            <person name="Lau W.W."/>
            <person name="Lane T.W."/>
            <person name="Larimer F.W."/>
            <person name="Lippmeier J.C."/>
            <person name="Lucas S."/>
            <person name="Medina M."/>
            <person name="Montsant A."/>
            <person name="Obornik M."/>
            <person name="Parker M.S."/>
            <person name="Palenik B."/>
            <person name="Pazour G.J."/>
            <person name="Richardson P.M."/>
            <person name="Rynearson T.A."/>
            <person name="Saito M.A."/>
            <person name="Schwartz D.C."/>
            <person name="Thamatrakoln K."/>
            <person name="Valentin K."/>
            <person name="Vardi A."/>
            <person name="Wilkerson F.P."/>
            <person name="Rokhsar D.S."/>
        </authorList>
    </citation>
    <scope>NUCLEOTIDE SEQUENCE [LARGE SCALE GENOMIC DNA]</scope>
    <source>
        <strain evidence="6 7">CCMP1335</strain>
    </source>
</reference>
<evidence type="ECO:0000256" key="3">
    <source>
        <dbReference type="PROSITE-ProRule" id="PRU00023"/>
    </source>
</evidence>
<dbReference type="Pfam" id="PF12796">
    <property type="entry name" value="Ank_2"/>
    <property type="match status" value="1"/>
</dbReference>
<dbReference type="OMA" id="IESNCEN"/>
<dbReference type="EMBL" id="CM000651">
    <property type="protein sequence ID" value="EED88303.1"/>
    <property type="molecule type" value="Genomic_DNA"/>
</dbReference>
<dbReference type="PANTHER" id="PTHR13620">
    <property type="entry name" value="3-5 EXONUCLEASE"/>
    <property type="match status" value="1"/>
</dbReference>
<protein>
    <recommendedName>
        <fullName evidence="5">3'-5' exonuclease domain-containing protein</fullName>
    </recommendedName>
</protein>
<dbReference type="InterPro" id="IPR051132">
    <property type="entry name" value="3-5_Exonuclease_domain"/>
</dbReference>
<organism evidence="6 7">
    <name type="scientific">Thalassiosira pseudonana</name>
    <name type="common">Marine diatom</name>
    <name type="synonym">Cyclotella nana</name>
    <dbReference type="NCBI Taxonomy" id="35128"/>
    <lineage>
        <taxon>Eukaryota</taxon>
        <taxon>Sar</taxon>
        <taxon>Stramenopiles</taxon>
        <taxon>Ochrophyta</taxon>
        <taxon>Bacillariophyta</taxon>
        <taxon>Coscinodiscophyceae</taxon>
        <taxon>Thalassiosirophycidae</taxon>
        <taxon>Thalassiosirales</taxon>
        <taxon>Thalassiosiraceae</taxon>
        <taxon>Thalassiosira</taxon>
    </lineage>
</organism>
<evidence type="ECO:0000259" key="5">
    <source>
        <dbReference type="Pfam" id="PF01612"/>
    </source>
</evidence>
<dbReference type="GO" id="GO:0005634">
    <property type="term" value="C:nucleus"/>
    <property type="evidence" value="ECO:0000318"/>
    <property type="project" value="GO_Central"/>
</dbReference>
<dbReference type="PANTHER" id="PTHR13620:SF104">
    <property type="entry name" value="EXONUCLEASE 3'-5' DOMAIN-CONTAINING PROTEIN 2"/>
    <property type="match status" value="1"/>
</dbReference>
<dbReference type="GO" id="GO:0005737">
    <property type="term" value="C:cytoplasm"/>
    <property type="evidence" value="ECO:0000318"/>
    <property type="project" value="GO_Central"/>
</dbReference>
<dbReference type="Proteomes" id="UP000001449">
    <property type="component" value="Chromosome 17"/>
</dbReference>
<dbReference type="InterPro" id="IPR002562">
    <property type="entry name" value="3'-5'_exonuclease_dom"/>
</dbReference>
<feature type="repeat" description="ANK" evidence="3">
    <location>
        <begin position="59"/>
        <end position="91"/>
    </location>
</feature>
<dbReference type="GO" id="GO:0008408">
    <property type="term" value="F:3'-5' exonuclease activity"/>
    <property type="evidence" value="ECO:0000318"/>
    <property type="project" value="GO_Central"/>
</dbReference>
<keyword evidence="1" id="KW-0540">Nuclease</keyword>
<dbReference type="InterPro" id="IPR036770">
    <property type="entry name" value="Ankyrin_rpt-contain_sf"/>
</dbReference>
<gene>
    <name evidence="6" type="ORF">THAPSDRAFT_10615</name>
</gene>
<dbReference type="PaxDb" id="35128-Thaps10615"/>
<dbReference type="HOGENOM" id="CLU_418889_0_0_1"/>
<feature type="region of interest" description="Disordered" evidence="4">
    <location>
        <begin position="205"/>
        <end position="250"/>
    </location>
</feature>
<reference evidence="6 7" key="2">
    <citation type="journal article" date="2008" name="Nature">
        <title>The Phaeodactylum genome reveals the evolutionary history of diatom genomes.</title>
        <authorList>
            <person name="Bowler C."/>
            <person name="Allen A.E."/>
            <person name="Badger J.H."/>
            <person name="Grimwood J."/>
            <person name="Jabbari K."/>
            <person name="Kuo A."/>
            <person name="Maheswari U."/>
            <person name="Martens C."/>
            <person name="Maumus F."/>
            <person name="Otillar R.P."/>
            <person name="Rayko E."/>
            <person name="Salamov A."/>
            <person name="Vandepoele K."/>
            <person name="Beszteri B."/>
            <person name="Gruber A."/>
            <person name="Heijde M."/>
            <person name="Katinka M."/>
            <person name="Mock T."/>
            <person name="Valentin K."/>
            <person name="Verret F."/>
            <person name="Berges J.A."/>
            <person name="Brownlee C."/>
            <person name="Cadoret J.P."/>
            <person name="Chiovitti A."/>
            <person name="Choi C.J."/>
            <person name="Coesel S."/>
            <person name="De Martino A."/>
            <person name="Detter J.C."/>
            <person name="Durkin C."/>
            <person name="Falciatore A."/>
            <person name="Fournet J."/>
            <person name="Haruta M."/>
            <person name="Huysman M.J."/>
            <person name="Jenkins B.D."/>
            <person name="Jiroutova K."/>
            <person name="Jorgensen R.E."/>
            <person name="Joubert Y."/>
            <person name="Kaplan A."/>
            <person name="Kroger N."/>
            <person name="Kroth P.G."/>
            <person name="La Roche J."/>
            <person name="Lindquist E."/>
            <person name="Lommer M."/>
            <person name="Martin-Jezequel V."/>
            <person name="Lopez P.J."/>
            <person name="Lucas S."/>
            <person name="Mangogna M."/>
            <person name="McGinnis K."/>
            <person name="Medlin L.K."/>
            <person name="Montsant A."/>
            <person name="Oudot-Le Secq M.P."/>
            <person name="Napoli C."/>
            <person name="Obornik M."/>
            <person name="Parker M.S."/>
            <person name="Petit J.L."/>
            <person name="Porcel B.M."/>
            <person name="Poulsen N."/>
            <person name="Robison M."/>
            <person name="Rychlewski L."/>
            <person name="Rynearson T.A."/>
            <person name="Schmutz J."/>
            <person name="Shapiro H."/>
            <person name="Siaut M."/>
            <person name="Stanley M."/>
            <person name="Sussman M.R."/>
            <person name="Taylor A.R."/>
            <person name="Vardi A."/>
            <person name="von Dassow P."/>
            <person name="Vyverman W."/>
            <person name="Willis A."/>
            <person name="Wyrwicz L.S."/>
            <person name="Rokhsar D.S."/>
            <person name="Weissenbach J."/>
            <person name="Armbrust E.V."/>
            <person name="Green B.R."/>
            <person name="Van de Peer Y."/>
            <person name="Grigoriev I.V."/>
        </authorList>
    </citation>
    <scope>NUCLEOTIDE SEQUENCE [LARGE SCALE GENOMIC DNA]</scope>
    <source>
        <strain evidence="6 7">CCMP1335</strain>
    </source>
</reference>
<dbReference type="GeneID" id="7444193"/>
<dbReference type="STRING" id="35128.B8CE16"/>
<dbReference type="Gene3D" id="3.30.420.10">
    <property type="entry name" value="Ribonuclease H-like superfamily/Ribonuclease H"/>
    <property type="match status" value="1"/>
</dbReference>
<keyword evidence="2" id="KW-0378">Hydrolase</keyword>
<dbReference type="SUPFAM" id="SSF48403">
    <property type="entry name" value="Ankyrin repeat"/>
    <property type="match status" value="1"/>
</dbReference>
<sequence>MLITKTSTSPTTIPPPINIQKLLRKAAGSKDPNTLPTFLSNHPQVTLSDLEETSPTSDAGKNCLHIACWLGCIENVTLLLEKGCGINTISTGKHNYGKTPIFYAVTKSREDIVNYLLDYRQQGDGESVNVRIVNNKGQSVYSVACSHFDKELIQRIQLKEEENEASNLPDWLDYSQSHSDGNIYGDLDLRFLHRPLTEDDVVKNGVVNPTTRESRRGNFAKNNPQSIRNESTNTQKSDRASLRQKQKSPKLLMKNPSISDEEQLNLDEQWNQVATAIQNTSSWEVFSSLIAIVQFWEEKDAKSPWAADCVFRLHCLVQLEVILVDTAFRQVVDDGNAVTVKGRIRSALSEAIIFCGCGDRHASLVKRIITNCIQETGSLRPTQMEKEYLTRLWNEAKIALRSGSPENVFLSLIKIVIVWGGKDCDWMYDSTKQLHVMLESNSVSFDDDVILQVLEICNRSNNRHASLLKRMLTKSLDNECVFSITNSSLERERKKKTKKPHDLPDRYHAFMKELQATATKDDRAAKWGVLMKPYLETQCVHRHLSLPRPPNWIDSSIELQRLQSKLRDIVVPSNMNVKDEQLAHGIQLEKMVAFDSEWCTHDGVTELATIQFSVFEDGVPNAWVVDLLGGRVDDGSIHDPSYSNVACDVLRWLFLESDAHIVGFAHRHDLHMLSTYIGEEISVSCPRYWDLQLIAANRMTEDTGQEVSSLPGLKSCCSFFFNNQKDSNSWSLSKEEQCSNWNERPLRPSQLEYAGLDVAVLLVLLAEIARI</sequence>
<keyword evidence="7" id="KW-1185">Reference proteome</keyword>
<dbReference type="eggNOG" id="KOG2207">
    <property type="taxonomic scope" value="Eukaryota"/>
</dbReference>
<evidence type="ECO:0000256" key="2">
    <source>
        <dbReference type="ARBA" id="ARBA00022801"/>
    </source>
</evidence>
<accession>B8CE16</accession>
<name>B8CE16_THAPS</name>
<evidence type="ECO:0000313" key="6">
    <source>
        <dbReference type="EMBL" id="EED88303.1"/>
    </source>
</evidence>
<dbReference type="AlphaFoldDB" id="B8CE16"/>
<dbReference type="InterPro" id="IPR036397">
    <property type="entry name" value="RNaseH_sf"/>
</dbReference>
<feature type="domain" description="3'-5' exonuclease" evidence="5">
    <location>
        <begin position="587"/>
        <end position="768"/>
    </location>
</feature>
<dbReference type="Gene3D" id="1.25.40.20">
    <property type="entry name" value="Ankyrin repeat-containing domain"/>
    <property type="match status" value="1"/>
</dbReference>
<dbReference type="KEGG" id="tps:THAPSDRAFT_10615"/>
<dbReference type="GO" id="GO:0003676">
    <property type="term" value="F:nucleic acid binding"/>
    <property type="evidence" value="ECO:0007669"/>
    <property type="project" value="InterPro"/>
</dbReference>